<dbReference type="GO" id="GO:0016301">
    <property type="term" value="F:kinase activity"/>
    <property type="evidence" value="ECO:0007669"/>
    <property type="project" value="UniProtKB-KW"/>
</dbReference>
<evidence type="ECO:0000259" key="9">
    <source>
        <dbReference type="Pfam" id="PF17042"/>
    </source>
</evidence>
<dbReference type="Proteomes" id="UP000254425">
    <property type="component" value="Chromosome"/>
</dbReference>
<keyword evidence="4 10" id="KW-0418">Kinase</keyword>
<dbReference type="EMBL" id="CP031320">
    <property type="protein sequence ID" value="AXK34048.1"/>
    <property type="molecule type" value="Genomic_DNA"/>
</dbReference>
<keyword evidence="2" id="KW-0808">Transferase</keyword>
<dbReference type="InterPro" id="IPR042213">
    <property type="entry name" value="NBD_C_sf"/>
</dbReference>
<dbReference type="InterPro" id="IPR010737">
    <property type="entry name" value="4-carb_acid_sugar_kinase_N"/>
</dbReference>
<evidence type="ECO:0000256" key="4">
    <source>
        <dbReference type="ARBA" id="ARBA00022777"/>
    </source>
</evidence>
<evidence type="ECO:0000259" key="8">
    <source>
        <dbReference type="Pfam" id="PF07005"/>
    </source>
</evidence>
<evidence type="ECO:0000313" key="10">
    <source>
        <dbReference type="EMBL" id="AXK34048.1"/>
    </source>
</evidence>
<keyword evidence="11" id="KW-1185">Reference proteome</keyword>
<evidence type="ECO:0000256" key="6">
    <source>
        <dbReference type="ARBA" id="ARBA00023277"/>
    </source>
</evidence>
<dbReference type="SUPFAM" id="SSF142764">
    <property type="entry name" value="YgbK-like"/>
    <property type="match status" value="1"/>
</dbReference>
<proteinExistence type="inferred from homology"/>
<feature type="compositionally biased region" description="Basic and acidic residues" evidence="7">
    <location>
        <begin position="506"/>
        <end position="518"/>
    </location>
</feature>
<dbReference type="InterPro" id="IPR031475">
    <property type="entry name" value="NBD_C"/>
</dbReference>
<feature type="compositionally biased region" description="Gly residues" evidence="7">
    <location>
        <begin position="479"/>
        <end position="498"/>
    </location>
</feature>
<dbReference type="AlphaFoldDB" id="A0A345XQY2"/>
<dbReference type="KEGG" id="sarm:DVA86_16660"/>
<dbReference type="Pfam" id="PF17042">
    <property type="entry name" value="NBD_C"/>
    <property type="match status" value="1"/>
</dbReference>
<reference evidence="10 11" key="1">
    <citation type="submission" date="2018-07" db="EMBL/GenBank/DDBJ databases">
        <title>Draft genome of the type strain Streptomyces armeniacus ATCC 15676.</title>
        <authorList>
            <person name="Labana P."/>
            <person name="Gosse J.T."/>
            <person name="Boddy C.N."/>
        </authorList>
    </citation>
    <scope>NUCLEOTIDE SEQUENCE [LARGE SCALE GENOMIC DNA]</scope>
    <source>
        <strain evidence="10 11">ATCC 15676</strain>
    </source>
</reference>
<evidence type="ECO:0000256" key="5">
    <source>
        <dbReference type="ARBA" id="ARBA00022840"/>
    </source>
</evidence>
<dbReference type="Pfam" id="PF07005">
    <property type="entry name" value="SBD_N"/>
    <property type="match status" value="1"/>
</dbReference>
<dbReference type="RefSeq" id="WP_281279303.1">
    <property type="nucleotide sequence ID" value="NZ_CP031320.1"/>
</dbReference>
<gene>
    <name evidence="10" type="ORF">DVA86_16660</name>
</gene>
<dbReference type="GO" id="GO:0005524">
    <property type="term" value="F:ATP binding"/>
    <property type="evidence" value="ECO:0007669"/>
    <property type="project" value="UniProtKB-KW"/>
</dbReference>
<feature type="domain" description="Four-carbon acid sugar kinase nucleotide binding" evidence="9">
    <location>
        <begin position="266"/>
        <end position="437"/>
    </location>
</feature>
<keyword evidence="5" id="KW-0067">ATP-binding</keyword>
<keyword evidence="3" id="KW-0547">Nucleotide-binding</keyword>
<sequence>MNERPPHVRSDTHAPVLVVADDLTGANAAAAGFARAGLRAVTVRAAPSEELVGEFAERFDVLVFSTDSRHCPPEEAAARISAVVHGSWPAALVCDRVDSTLRGNIGASAAAALRAVRERSGRRTVALCAPAHPAAGRHTVEGTQLLDGTRLEETELARDPRTPVTTSDVATLLRTQADLRVAWLPLSAVTGEPARLRALVAGHLDAGTDVLIADALTEDHLARAAWAAVAAGGADTVWVGVDPGPGSVALARALGITGRAGGAPVLAVSGSTTALTRAQLARLRAEQPVTVVRPVPARGAHLVPERGGVRATARGAVPDAEATARVLGEALGTAGPGEVVLLATVLESTDVAEYGPEESAALPVALARAARRAMERCAVEGLYATGGDVSAALFAELGADGLDVADEVVPLAVAGTFVGGPWAGLPVVTKGGLVGDAGTAAVCVEHLRQAASAARRQVHTVRTAVPRGWFDAAGAGAGPGAGAGVGDGDGAGGTGSTGRTGSTGDRGARTADHEEGTARTRTRRKP</sequence>
<evidence type="ECO:0000256" key="1">
    <source>
        <dbReference type="ARBA" id="ARBA00005715"/>
    </source>
</evidence>
<evidence type="ECO:0000256" key="7">
    <source>
        <dbReference type="SAM" id="MobiDB-lite"/>
    </source>
</evidence>
<protein>
    <submittedName>
        <fullName evidence="10">Four-carbon acid sugar kinase family protein</fullName>
    </submittedName>
</protein>
<dbReference type="Gene3D" id="3.40.980.20">
    <property type="entry name" value="Four-carbon acid sugar kinase, nucleotide binding domain"/>
    <property type="match status" value="1"/>
</dbReference>
<organism evidence="10 11">
    <name type="scientific">Streptomyces armeniacus</name>
    <dbReference type="NCBI Taxonomy" id="83291"/>
    <lineage>
        <taxon>Bacteria</taxon>
        <taxon>Bacillati</taxon>
        <taxon>Actinomycetota</taxon>
        <taxon>Actinomycetes</taxon>
        <taxon>Kitasatosporales</taxon>
        <taxon>Streptomycetaceae</taxon>
        <taxon>Streptomyces</taxon>
    </lineage>
</organism>
<dbReference type="InterPro" id="IPR037051">
    <property type="entry name" value="4-carb_acid_sugar_kinase_N_sf"/>
</dbReference>
<evidence type="ECO:0000256" key="2">
    <source>
        <dbReference type="ARBA" id="ARBA00022679"/>
    </source>
</evidence>
<comment type="similarity">
    <text evidence="1">Belongs to the four-carbon acid sugar kinase family.</text>
</comment>
<accession>A0A345XQY2</accession>
<dbReference type="Gene3D" id="3.40.50.10840">
    <property type="entry name" value="Putative sugar-binding, N-terminal domain"/>
    <property type="match status" value="1"/>
</dbReference>
<feature type="domain" description="Four-carbon acid sugar kinase N-terminal" evidence="8">
    <location>
        <begin position="17"/>
        <end position="240"/>
    </location>
</feature>
<feature type="region of interest" description="Disordered" evidence="7">
    <location>
        <begin position="479"/>
        <end position="526"/>
    </location>
</feature>
<name>A0A345XQY2_9ACTN</name>
<evidence type="ECO:0000256" key="3">
    <source>
        <dbReference type="ARBA" id="ARBA00022741"/>
    </source>
</evidence>
<keyword evidence="6" id="KW-0119">Carbohydrate metabolism</keyword>
<evidence type="ECO:0000313" key="11">
    <source>
        <dbReference type="Proteomes" id="UP000254425"/>
    </source>
</evidence>